<evidence type="ECO:0000313" key="3">
    <source>
        <dbReference type="Proteomes" id="UP001284601"/>
    </source>
</evidence>
<dbReference type="EMBL" id="JAWSTH010000098">
    <property type="protein sequence ID" value="MDW5597675.1"/>
    <property type="molecule type" value="Genomic_DNA"/>
</dbReference>
<evidence type="ECO:0000256" key="1">
    <source>
        <dbReference type="SAM" id="MobiDB-lite"/>
    </source>
</evidence>
<dbReference type="Proteomes" id="UP001284601">
    <property type="component" value="Unassembled WGS sequence"/>
</dbReference>
<feature type="compositionally biased region" description="Basic and acidic residues" evidence="1">
    <location>
        <begin position="24"/>
        <end position="38"/>
    </location>
</feature>
<comment type="caution">
    <text evidence="2">The sequence shown here is derived from an EMBL/GenBank/DDBJ whole genome shotgun (WGS) entry which is preliminary data.</text>
</comment>
<sequence>MTEPINPIVPRNPNIFPVAPVDLPRIEPEERDQRRREREEEEAGARPPAERRQPRPQRARRPVQQGDDGHPHVDVTA</sequence>
<feature type="compositionally biased region" description="Low complexity" evidence="1">
    <location>
        <begin position="1"/>
        <end position="17"/>
    </location>
</feature>
<organism evidence="2 3">
    <name type="scientific">Conexibacter stalactiti</name>
    <dbReference type="NCBI Taxonomy" id="1940611"/>
    <lineage>
        <taxon>Bacteria</taxon>
        <taxon>Bacillati</taxon>
        <taxon>Actinomycetota</taxon>
        <taxon>Thermoleophilia</taxon>
        <taxon>Solirubrobacterales</taxon>
        <taxon>Conexibacteraceae</taxon>
        <taxon>Conexibacter</taxon>
    </lineage>
</organism>
<accession>A0ABU4HWR6</accession>
<evidence type="ECO:0000313" key="2">
    <source>
        <dbReference type="EMBL" id="MDW5597675.1"/>
    </source>
</evidence>
<proteinExistence type="predicted"/>
<protein>
    <submittedName>
        <fullName evidence="2">Uncharacterized protein</fullName>
    </submittedName>
</protein>
<dbReference type="RefSeq" id="WP_318600141.1">
    <property type="nucleotide sequence ID" value="NZ_JAWSTH010000098.1"/>
</dbReference>
<feature type="compositionally biased region" description="Basic and acidic residues" evidence="1">
    <location>
        <begin position="67"/>
        <end position="77"/>
    </location>
</feature>
<keyword evidence="3" id="KW-1185">Reference proteome</keyword>
<feature type="region of interest" description="Disordered" evidence="1">
    <location>
        <begin position="1"/>
        <end position="77"/>
    </location>
</feature>
<name>A0ABU4HWR6_9ACTN</name>
<reference evidence="3" key="1">
    <citation type="submission" date="2023-07" db="EMBL/GenBank/DDBJ databases">
        <title>Conexibacter stalactiti sp. nov., isolated from stalactites in a lava cave and emended description of the genus Conexibacter.</title>
        <authorList>
            <person name="Lee S.D."/>
        </authorList>
    </citation>
    <scope>NUCLEOTIDE SEQUENCE [LARGE SCALE GENOMIC DNA]</scope>
    <source>
        <strain evidence="3">KCTC 39840</strain>
    </source>
</reference>
<gene>
    <name evidence="2" type="ORF">R7226_25210</name>
</gene>